<feature type="compositionally biased region" description="Polar residues" evidence="1">
    <location>
        <begin position="66"/>
        <end position="79"/>
    </location>
</feature>
<proteinExistence type="predicted"/>
<feature type="region of interest" description="Disordered" evidence="1">
    <location>
        <begin position="341"/>
        <end position="427"/>
    </location>
</feature>
<feature type="domain" description="Glucose/Sorbosone dehydrogenase" evidence="2">
    <location>
        <begin position="113"/>
        <end position="343"/>
    </location>
</feature>
<organism evidence="3">
    <name type="scientific">Jonesiaceae bacterium BS-20</name>
    <dbReference type="NCBI Taxonomy" id="3120821"/>
    <lineage>
        <taxon>Bacteria</taxon>
        <taxon>Bacillati</taxon>
        <taxon>Actinomycetota</taxon>
        <taxon>Actinomycetes</taxon>
        <taxon>Micrococcales</taxon>
        <taxon>Jonesiaceae</taxon>
    </lineage>
</organism>
<dbReference type="PANTHER" id="PTHR19328:SF13">
    <property type="entry name" value="HIPL1 PROTEIN"/>
    <property type="match status" value="1"/>
</dbReference>
<dbReference type="AlphaFoldDB" id="A0AAU7DVV5"/>
<dbReference type="InterPro" id="IPR012938">
    <property type="entry name" value="Glc/Sorbosone_DH"/>
</dbReference>
<feature type="region of interest" description="Disordered" evidence="1">
    <location>
        <begin position="51"/>
        <end position="86"/>
    </location>
</feature>
<dbReference type="SUPFAM" id="SSF50952">
    <property type="entry name" value="Soluble quinoprotein glucose dehydrogenase"/>
    <property type="match status" value="1"/>
</dbReference>
<name>A0AAU7DVV5_9MICO</name>
<dbReference type="Pfam" id="PF07995">
    <property type="entry name" value="GSDH"/>
    <property type="match status" value="1"/>
</dbReference>
<feature type="region of interest" description="Disordered" evidence="1">
    <location>
        <begin position="1"/>
        <end position="28"/>
    </location>
</feature>
<dbReference type="EMBL" id="CP146203">
    <property type="protein sequence ID" value="XBH21850.1"/>
    <property type="molecule type" value="Genomic_DNA"/>
</dbReference>
<dbReference type="InterPro" id="IPR011042">
    <property type="entry name" value="6-blade_b-propeller_TolB-like"/>
</dbReference>
<reference evidence="3" key="1">
    <citation type="submission" date="2024-02" db="EMBL/GenBank/DDBJ databases">
        <title>Tomenella chthoni gen. nov. sp. nov., a member of the family Jonesiaceae isolated from bat guano.</title>
        <authorList>
            <person name="Miller S.L."/>
            <person name="King J."/>
            <person name="Sankaranarayanan K."/>
            <person name="Lawson P.A."/>
        </authorList>
    </citation>
    <scope>NUCLEOTIDE SEQUENCE</scope>
    <source>
        <strain evidence="3">BS-20</strain>
    </source>
</reference>
<dbReference type="PANTHER" id="PTHR19328">
    <property type="entry name" value="HEDGEHOG-INTERACTING PROTEIN"/>
    <property type="match status" value="1"/>
</dbReference>
<gene>
    <name evidence="3" type="ORF">V5R04_01075</name>
</gene>
<evidence type="ECO:0000313" key="3">
    <source>
        <dbReference type="EMBL" id="XBH21850.1"/>
    </source>
</evidence>
<protein>
    <submittedName>
        <fullName evidence="3">PQQ-dependent sugar dehydrogenase</fullName>
    </submittedName>
</protein>
<evidence type="ECO:0000259" key="2">
    <source>
        <dbReference type="Pfam" id="PF07995"/>
    </source>
</evidence>
<dbReference type="InterPro" id="IPR011041">
    <property type="entry name" value="Quinoprot_gluc/sorb_DH_b-prop"/>
</dbReference>
<evidence type="ECO:0000256" key="1">
    <source>
        <dbReference type="SAM" id="MobiDB-lite"/>
    </source>
</evidence>
<accession>A0AAU7DVV5</accession>
<dbReference type="Gene3D" id="2.120.10.30">
    <property type="entry name" value="TolB, C-terminal domain"/>
    <property type="match status" value="1"/>
</dbReference>
<sequence>MLLPPFSQPTAPTGALAPGETGPKPKPWRLAVGTITVTGLLAGVLAGCGGGNPGADKSTEKPAPGVTQQEPDPSAPSTPKDQDFTPIGKVTLGPAEVMLQDLSQITGVTVLGPDEFLLVNGRTGELQWARGKTQPQPVVGTAAQEIQQSLDQAKLDLADQLATDPDGGNPQAIAMRPLPQVLDVITSPTFAEDQQLYLFVSTGQSSAVFRAEWQDGTLESLTEILADLPAGAGRNGGALGFGPDGNLFVSVGDTGQPALAQDPTKLAGKILRVAPDGSIPSNNPLTGSPVWSMGHRNVTSLAWTQTAELYAVEQGQVVADELNLIIPGANYGWPLVEGRGNVSSAAETGTPDGARTGTVNPDGTAPDNATLDKDALATPRDQTPSGQAPTDGALPNEVPTNDADRDALGDGGASGETTPSDTSALDGPATVNQLTVQEAHERGFTAPALQWDWTAGRTTSGDPVSLVATSEGLYIAGFHGERLWRVGLLRNGLGLADEFNPREFGPLGQVVVSADDTLLVLATNTNPNPGAGSISLPTKFVDEVTAPQDDSLLKFKVTY</sequence>